<dbReference type="Proteomes" id="UP000655751">
    <property type="component" value="Unassembled WGS sequence"/>
</dbReference>
<organism evidence="1 2">
    <name type="scientific">Nocardia bovistercoris</name>
    <dbReference type="NCBI Taxonomy" id="2785916"/>
    <lineage>
        <taxon>Bacteria</taxon>
        <taxon>Bacillati</taxon>
        <taxon>Actinomycetota</taxon>
        <taxon>Actinomycetes</taxon>
        <taxon>Mycobacteriales</taxon>
        <taxon>Nocardiaceae</taxon>
        <taxon>Nocardia</taxon>
    </lineage>
</organism>
<evidence type="ECO:0000313" key="1">
    <source>
        <dbReference type="EMBL" id="MBH0781681.1"/>
    </source>
</evidence>
<dbReference type="Gene3D" id="3.40.50.300">
    <property type="entry name" value="P-loop containing nucleotide triphosphate hydrolases"/>
    <property type="match status" value="1"/>
</dbReference>
<dbReference type="PANTHER" id="PTHR35205:SF1">
    <property type="entry name" value="ZU5 DOMAIN-CONTAINING PROTEIN"/>
    <property type="match status" value="1"/>
</dbReference>
<dbReference type="PRINTS" id="PR00364">
    <property type="entry name" value="DISEASERSIST"/>
</dbReference>
<proteinExistence type="predicted"/>
<reference evidence="1" key="1">
    <citation type="submission" date="2020-11" db="EMBL/GenBank/DDBJ databases">
        <title>Nocardia NEAU-351.nov., a novel actinomycete isolated from the cow dung.</title>
        <authorList>
            <person name="Zhang X."/>
        </authorList>
    </citation>
    <scope>NUCLEOTIDE SEQUENCE</scope>
    <source>
        <strain evidence="1">NEAU-351</strain>
    </source>
</reference>
<evidence type="ECO:0000313" key="2">
    <source>
        <dbReference type="Proteomes" id="UP000655751"/>
    </source>
</evidence>
<comment type="caution">
    <text evidence="1">The sequence shown here is derived from an EMBL/GenBank/DDBJ whole genome shotgun (WGS) entry which is preliminary data.</text>
</comment>
<dbReference type="RefSeq" id="WP_196153959.1">
    <property type="nucleotide sequence ID" value="NZ_JADMLG010000027.1"/>
</dbReference>
<keyword evidence="2" id="KW-1185">Reference proteome</keyword>
<evidence type="ECO:0008006" key="3">
    <source>
        <dbReference type="Google" id="ProtNLM"/>
    </source>
</evidence>
<name>A0A931IJW7_9NOCA</name>
<dbReference type="EMBL" id="JADMLG010000027">
    <property type="protein sequence ID" value="MBH0781681.1"/>
    <property type="molecule type" value="Genomic_DNA"/>
</dbReference>
<sequence length="427" mass="45776">MKRKRLRLGGDRASEGTAVAQHVIDSSIGRDLNQIFNVNQILLGPKSSPKQIVVGEVPGAASAFVYRETFDHLSAALDEHQVAVVCALTGMRGVGKTQLAAAYARAKIASGCGVVGWIKADTEDDLLAGLGRLAAALDVADPDGDPRGTARLLTEELSTRKGDALLVLDNATDPSWILPYLPATGARVVITSTERSFTLLGEPVDVSSYLRSESTGYLRARTKLDDDPGADTVADELGDLPLALAAAAATIECRGLGYRSYLDLLGDGTVTKLMPYRDGQIYPRSTTAALVLNFKTVAGDDPEAAGSRVLGVVAMMAAEGVPRSYLHALDGFDADTVETALEQCVAGSVLTWSHNRDAVIMHRLMARVVREQSRVDEYFHQIATDAMNLTNSKQITRAEGWDRREEAVLRASQLEAIWQALSDDGPK</sequence>
<gene>
    <name evidence="1" type="ORF">IT779_35950</name>
</gene>
<dbReference type="InterPro" id="IPR027417">
    <property type="entry name" value="P-loop_NTPase"/>
</dbReference>
<dbReference type="PANTHER" id="PTHR35205">
    <property type="entry name" value="NB-ARC AND TPR DOMAIN PROTEIN"/>
    <property type="match status" value="1"/>
</dbReference>
<dbReference type="AlphaFoldDB" id="A0A931IJW7"/>
<accession>A0A931IJW7</accession>
<protein>
    <recommendedName>
        <fullName evidence="3">NB-ARC domain-containing protein</fullName>
    </recommendedName>
</protein>
<dbReference type="SUPFAM" id="SSF52540">
    <property type="entry name" value="P-loop containing nucleoside triphosphate hydrolases"/>
    <property type="match status" value="1"/>
</dbReference>